<proteinExistence type="predicted"/>
<dbReference type="SMART" id="SM00327">
    <property type="entry name" value="VWA"/>
    <property type="match status" value="1"/>
</dbReference>
<name>B4D6A8_9BACT</name>
<reference evidence="2 3" key="1">
    <citation type="journal article" date="2011" name="J. Bacteriol.">
        <title>Genome sequence of Chthoniobacter flavus Ellin428, an aerobic heterotrophic soil bacterium.</title>
        <authorList>
            <person name="Kant R."/>
            <person name="van Passel M.W."/>
            <person name="Palva A."/>
            <person name="Lucas S."/>
            <person name="Lapidus A."/>
            <person name="Glavina Del Rio T."/>
            <person name="Dalin E."/>
            <person name="Tice H."/>
            <person name="Bruce D."/>
            <person name="Goodwin L."/>
            <person name="Pitluck S."/>
            <person name="Larimer F.W."/>
            <person name="Land M.L."/>
            <person name="Hauser L."/>
            <person name="Sangwan P."/>
            <person name="de Vos W.M."/>
            <person name="Janssen P.H."/>
            <person name="Smidt H."/>
        </authorList>
    </citation>
    <scope>NUCLEOTIDE SEQUENCE [LARGE SCALE GENOMIC DNA]</scope>
    <source>
        <strain evidence="2 3">Ellin428</strain>
    </source>
</reference>
<organism evidence="2 3">
    <name type="scientific">Chthoniobacter flavus Ellin428</name>
    <dbReference type="NCBI Taxonomy" id="497964"/>
    <lineage>
        <taxon>Bacteria</taxon>
        <taxon>Pseudomonadati</taxon>
        <taxon>Verrucomicrobiota</taxon>
        <taxon>Spartobacteria</taxon>
        <taxon>Chthoniobacterales</taxon>
        <taxon>Chthoniobacteraceae</taxon>
        <taxon>Chthoniobacter</taxon>
    </lineage>
</organism>
<dbReference type="SUPFAM" id="SSF53300">
    <property type="entry name" value="vWA-like"/>
    <property type="match status" value="1"/>
</dbReference>
<dbReference type="eggNOG" id="COG1721">
    <property type="taxonomic scope" value="Bacteria"/>
</dbReference>
<dbReference type="InParanoid" id="B4D6A8"/>
<evidence type="ECO:0000313" key="3">
    <source>
        <dbReference type="Proteomes" id="UP000005824"/>
    </source>
</evidence>
<comment type="caution">
    <text evidence="2">The sequence shown here is derived from an EMBL/GenBank/DDBJ whole genome shotgun (WGS) entry which is preliminary data.</text>
</comment>
<protein>
    <recommendedName>
        <fullName evidence="1">VWFA domain-containing protein</fullName>
    </recommendedName>
</protein>
<evidence type="ECO:0000259" key="1">
    <source>
        <dbReference type="SMART" id="SM00327"/>
    </source>
</evidence>
<dbReference type="AlphaFoldDB" id="B4D6A8"/>
<dbReference type="InterPro" id="IPR002881">
    <property type="entry name" value="DUF58"/>
</dbReference>
<dbReference type="CDD" id="cd00198">
    <property type="entry name" value="vWFA"/>
    <property type="match status" value="1"/>
</dbReference>
<dbReference type="Gene3D" id="3.40.50.410">
    <property type="entry name" value="von Willebrand factor, type A domain"/>
    <property type="match status" value="1"/>
</dbReference>
<dbReference type="PANTHER" id="PTHR33608:SF7">
    <property type="entry name" value="DUF58 DOMAIN-CONTAINING PROTEIN"/>
    <property type="match status" value="1"/>
</dbReference>
<feature type="domain" description="VWFA" evidence="1">
    <location>
        <begin position="101"/>
        <end position="275"/>
    </location>
</feature>
<sequence length="320" mass="36579">MANTIAVARIPAQFYRVLETPTAPLLFDSSFLTKLEQLYLLSKKLFRGAHRAERRSRQIGSSLEFADYRNYTLGDDLRSIDWNIYGRLDRLFVKLFEQEQDLDISFLVDASASMRWKPEGSDRLSKFDQGRRIAASLAYIGLANLDRVNVHYFASRLEEDLGLCRGKSQFHKVLDFLRDAPALEGQTDLQACLRTFAQRMKRRGLVFVLSDLFDPRGFEEGLALLRYQQFEVHVIQILDPVEIRPTATGDLRLIESESGEAYEVTASEALLRRYHAEVDAFLAKANAFCLEHGIGYAQATTAVPFEELVLRVLRDGRMIQ</sequence>
<dbReference type="STRING" id="497964.CfE428DRAFT_4447"/>
<evidence type="ECO:0000313" key="2">
    <source>
        <dbReference type="EMBL" id="EDY18017.1"/>
    </source>
</evidence>
<dbReference type="InterPro" id="IPR002035">
    <property type="entry name" value="VWF_A"/>
</dbReference>
<dbReference type="Pfam" id="PF01882">
    <property type="entry name" value="DUF58"/>
    <property type="match status" value="1"/>
</dbReference>
<dbReference type="Proteomes" id="UP000005824">
    <property type="component" value="Unassembled WGS sequence"/>
</dbReference>
<dbReference type="PANTHER" id="PTHR33608">
    <property type="entry name" value="BLL2464 PROTEIN"/>
    <property type="match status" value="1"/>
</dbReference>
<keyword evidence="3" id="KW-1185">Reference proteome</keyword>
<accession>B4D6A8</accession>
<dbReference type="InterPro" id="IPR036465">
    <property type="entry name" value="vWFA_dom_sf"/>
</dbReference>
<dbReference type="EMBL" id="ABVL01000015">
    <property type="protein sequence ID" value="EDY18017.1"/>
    <property type="molecule type" value="Genomic_DNA"/>
</dbReference>
<gene>
    <name evidence="2" type="ORF">CfE428DRAFT_4447</name>
</gene>